<organism evidence="2 3">
    <name type="scientific">Agrobacterium pusense</name>
    <dbReference type="NCBI Taxonomy" id="648995"/>
    <lineage>
        <taxon>Bacteria</taxon>
        <taxon>Pseudomonadati</taxon>
        <taxon>Pseudomonadota</taxon>
        <taxon>Alphaproteobacteria</taxon>
        <taxon>Hyphomicrobiales</taxon>
        <taxon>Rhizobiaceae</taxon>
        <taxon>Rhizobium/Agrobacterium group</taxon>
        <taxon>Agrobacterium</taxon>
    </lineage>
</organism>
<comment type="caution">
    <text evidence="2">The sequence shown here is derived from an EMBL/GenBank/DDBJ whole genome shotgun (WGS) entry which is preliminary data.</text>
</comment>
<keyword evidence="1" id="KW-0472">Membrane</keyword>
<protein>
    <submittedName>
        <fullName evidence="2">Uncharacterized protein</fullName>
    </submittedName>
</protein>
<dbReference type="AlphaFoldDB" id="A0AA44EIX6"/>
<evidence type="ECO:0000313" key="2">
    <source>
        <dbReference type="EMBL" id="NRF19070.1"/>
    </source>
</evidence>
<sequence>MEAGEIDTQQKQKKLLDGYAEELFEKRLEWANLQVSVRVLVREGWLWVWFICFVLDCCIGCGGLSPQRLV</sequence>
<gene>
    <name evidence="2" type="ORF">FOB26_08265</name>
</gene>
<keyword evidence="3" id="KW-1185">Reference proteome</keyword>
<keyword evidence="1" id="KW-1133">Transmembrane helix</keyword>
<proteinExistence type="predicted"/>
<feature type="transmembrane region" description="Helical" evidence="1">
    <location>
        <begin position="46"/>
        <end position="65"/>
    </location>
</feature>
<name>A0AA44EIX6_9HYPH</name>
<dbReference type="Proteomes" id="UP001155820">
    <property type="component" value="Unassembled WGS sequence"/>
</dbReference>
<accession>A0AA44EIX6</accession>
<evidence type="ECO:0000313" key="3">
    <source>
        <dbReference type="Proteomes" id="UP001155820"/>
    </source>
</evidence>
<keyword evidence="1" id="KW-0812">Transmembrane</keyword>
<reference evidence="2" key="1">
    <citation type="submission" date="2019-07" db="EMBL/GenBank/DDBJ databases">
        <title>FDA dAtabase for Regulatory Grade micrObial Sequences (FDA-ARGOS): Supporting development and validation of Infectious Disease Dx tests.</title>
        <authorList>
            <person name="Bachman M."/>
            <person name="Young C."/>
            <person name="Tallon L."/>
            <person name="Sadzewicz L."/>
            <person name="Vavikolanu K."/>
            <person name="Mehta A."/>
            <person name="Aluvathingal J."/>
            <person name="Nadendla S."/>
            <person name="Nandy P."/>
            <person name="Geyer C."/>
            <person name="Yan Y."/>
            <person name="Sichtig H."/>
        </authorList>
    </citation>
    <scope>NUCLEOTIDE SEQUENCE</scope>
    <source>
        <strain evidence="2">FDAARGOS_618</strain>
    </source>
</reference>
<evidence type="ECO:0000256" key="1">
    <source>
        <dbReference type="SAM" id="Phobius"/>
    </source>
</evidence>
<dbReference type="EMBL" id="JABRWM010000006">
    <property type="protein sequence ID" value="NRF19070.1"/>
    <property type="molecule type" value="Genomic_DNA"/>
</dbReference>